<dbReference type="Proteomes" id="UP001164693">
    <property type="component" value="Chromosome"/>
</dbReference>
<evidence type="ECO:0000313" key="2">
    <source>
        <dbReference type="Proteomes" id="UP001164693"/>
    </source>
</evidence>
<sequence length="121" mass="12841">MHDTGCTFCDHITGLKFGNKYGSGNVIQDWNPSSTASIGSCHQTTFSLAYKGVGVSDTATNCPETYGLYSINSTSYSTKWDGKGNGPSDGSRSTNAVDGVYNCGSCSYPPTVSATWWYTTS</sequence>
<evidence type="ECO:0000313" key="1">
    <source>
        <dbReference type="EMBL" id="WAX57641.1"/>
    </source>
</evidence>
<reference evidence="1" key="1">
    <citation type="submission" date="2022-05" db="EMBL/GenBank/DDBJ databases">
        <title>Jatrophihabitans sp. SB3-54 whole genome sequence.</title>
        <authorList>
            <person name="Suh M.K."/>
            <person name="Eom M.K."/>
            <person name="Kim J.S."/>
            <person name="Kim H.S."/>
            <person name="Do H.E."/>
            <person name="Shin Y.K."/>
            <person name="Lee J.-S."/>
        </authorList>
    </citation>
    <scope>NUCLEOTIDE SEQUENCE</scope>
    <source>
        <strain evidence="1">SB3-54</strain>
    </source>
</reference>
<keyword evidence="2" id="KW-1185">Reference proteome</keyword>
<dbReference type="RefSeq" id="WP_269444187.1">
    <property type="nucleotide sequence ID" value="NZ_CP097463.1"/>
</dbReference>
<dbReference type="EMBL" id="CP097463">
    <property type="protein sequence ID" value="WAX57641.1"/>
    <property type="molecule type" value="Genomic_DNA"/>
</dbReference>
<organism evidence="1 2">
    <name type="scientific">Jatrophihabitans cynanchi</name>
    <dbReference type="NCBI Taxonomy" id="2944128"/>
    <lineage>
        <taxon>Bacteria</taxon>
        <taxon>Bacillati</taxon>
        <taxon>Actinomycetota</taxon>
        <taxon>Actinomycetes</taxon>
        <taxon>Jatrophihabitantales</taxon>
        <taxon>Jatrophihabitantaceae</taxon>
        <taxon>Jatrophihabitans</taxon>
    </lineage>
</organism>
<name>A0ABY7JYL0_9ACTN</name>
<accession>A0ABY7JYL0</accession>
<gene>
    <name evidence="1" type="ORF">M6B22_02465</name>
</gene>
<proteinExistence type="predicted"/>
<protein>
    <submittedName>
        <fullName evidence="1">Uncharacterized protein</fullName>
    </submittedName>
</protein>